<keyword evidence="1" id="KW-1185">Reference proteome</keyword>
<reference evidence="2" key="1">
    <citation type="submission" date="2022-11" db="UniProtKB">
        <authorList>
            <consortium name="WormBaseParasite"/>
        </authorList>
    </citation>
    <scope>IDENTIFICATION</scope>
</reference>
<dbReference type="Proteomes" id="UP000887560">
    <property type="component" value="Unplaced"/>
</dbReference>
<accession>A0A915PD54</accession>
<sequence>MSGQHKTSINSCNTHKNSISSCLDLPGIRLRSNSCSGLPGDQQQLRAGCLGAADLNASNSALDCLPSQTFAKDPFLESSLAIRKLSQAFGEEI</sequence>
<evidence type="ECO:0000313" key="2">
    <source>
        <dbReference type="WBParaSite" id="scf7180000424321.g12769"/>
    </source>
</evidence>
<evidence type="ECO:0000313" key="1">
    <source>
        <dbReference type="Proteomes" id="UP000887560"/>
    </source>
</evidence>
<protein>
    <submittedName>
        <fullName evidence="2">Uncharacterized protein</fullName>
    </submittedName>
</protein>
<organism evidence="1 2">
    <name type="scientific">Meloidogyne floridensis</name>
    <dbReference type="NCBI Taxonomy" id="298350"/>
    <lineage>
        <taxon>Eukaryota</taxon>
        <taxon>Metazoa</taxon>
        <taxon>Ecdysozoa</taxon>
        <taxon>Nematoda</taxon>
        <taxon>Chromadorea</taxon>
        <taxon>Rhabditida</taxon>
        <taxon>Tylenchina</taxon>
        <taxon>Tylenchomorpha</taxon>
        <taxon>Tylenchoidea</taxon>
        <taxon>Meloidogynidae</taxon>
        <taxon>Meloidogyninae</taxon>
        <taxon>Meloidogyne</taxon>
    </lineage>
</organism>
<name>A0A915PD54_9BILA</name>
<dbReference type="AlphaFoldDB" id="A0A915PD54"/>
<proteinExistence type="predicted"/>
<dbReference type="WBParaSite" id="scf7180000424321.g12769">
    <property type="protein sequence ID" value="scf7180000424321.g12769"/>
    <property type="gene ID" value="scf7180000424321.g12769"/>
</dbReference>